<dbReference type="Proteomes" id="UP000789920">
    <property type="component" value="Unassembled WGS sequence"/>
</dbReference>
<evidence type="ECO:0000313" key="1">
    <source>
        <dbReference type="EMBL" id="CAG8728651.1"/>
    </source>
</evidence>
<reference evidence="1" key="1">
    <citation type="submission" date="2021-06" db="EMBL/GenBank/DDBJ databases">
        <authorList>
            <person name="Kallberg Y."/>
            <person name="Tangrot J."/>
            <person name="Rosling A."/>
        </authorList>
    </citation>
    <scope>NUCLEOTIDE SEQUENCE</scope>
    <source>
        <strain evidence="1">MA461A</strain>
    </source>
</reference>
<feature type="non-terminal residue" evidence="1">
    <location>
        <position position="51"/>
    </location>
</feature>
<comment type="caution">
    <text evidence="1">The sequence shown here is derived from an EMBL/GenBank/DDBJ whole genome shotgun (WGS) entry which is preliminary data.</text>
</comment>
<sequence length="51" mass="6026">MLFHVYDILEIEPLEYNEEIINFISSNNNNSQHSNQNDIQFDDLSHPEMSS</sequence>
<gene>
    <name evidence="1" type="ORF">RPERSI_LOCUS11942</name>
</gene>
<name>A0ACA9Q0H4_9GLOM</name>
<keyword evidence="2" id="KW-1185">Reference proteome</keyword>
<accession>A0ACA9Q0H4</accession>
<evidence type="ECO:0000313" key="2">
    <source>
        <dbReference type="Proteomes" id="UP000789920"/>
    </source>
</evidence>
<protein>
    <submittedName>
        <fullName evidence="1">5037_t:CDS:1</fullName>
    </submittedName>
</protein>
<proteinExistence type="predicted"/>
<dbReference type="EMBL" id="CAJVQC010025046">
    <property type="protein sequence ID" value="CAG8728651.1"/>
    <property type="molecule type" value="Genomic_DNA"/>
</dbReference>
<organism evidence="1 2">
    <name type="scientific">Racocetra persica</name>
    <dbReference type="NCBI Taxonomy" id="160502"/>
    <lineage>
        <taxon>Eukaryota</taxon>
        <taxon>Fungi</taxon>
        <taxon>Fungi incertae sedis</taxon>
        <taxon>Mucoromycota</taxon>
        <taxon>Glomeromycotina</taxon>
        <taxon>Glomeromycetes</taxon>
        <taxon>Diversisporales</taxon>
        <taxon>Gigasporaceae</taxon>
        <taxon>Racocetra</taxon>
    </lineage>
</organism>